<sequence>MKWQLWALALLAVLQLPACSSTPSYGSAPESLAIRILPNTSKQFTYRVGLPPELEARMDPRARPGRPPGKRDYRKLQRRTAYVVAQTGYCRTGYFELDFRLSNQVQWIRGECREGANTEDMTVFADKPSLSLDQLED</sequence>
<gene>
    <name evidence="3" type="ORF">SCD92_11075</name>
</gene>
<name>A0ABU4RYP0_9GAMM</name>
<dbReference type="Proteomes" id="UP001273505">
    <property type="component" value="Unassembled WGS sequence"/>
</dbReference>
<reference evidence="3 4" key="1">
    <citation type="submission" date="2023-11" db="EMBL/GenBank/DDBJ databases">
        <title>Gilvimarinus fulvus sp. nov., isolated from the surface of Kelp.</title>
        <authorList>
            <person name="Sun Y.Y."/>
            <person name="Gong Y."/>
            <person name="Du Z.J."/>
        </authorList>
    </citation>
    <scope>NUCLEOTIDE SEQUENCE [LARGE SCALE GENOMIC DNA]</scope>
    <source>
        <strain evidence="3 4">SDUM040013</strain>
    </source>
</reference>
<evidence type="ECO:0000313" key="4">
    <source>
        <dbReference type="Proteomes" id="UP001273505"/>
    </source>
</evidence>
<comment type="caution">
    <text evidence="3">The sequence shown here is derived from an EMBL/GenBank/DDBJ whole genome shotgun (WGS) entry which is preliminary data.</text>
</comment>
<evidence type="ECO:0000256" key="1">
    <source>
        <dbReference type="SAM" id="MobiDB-lite"/>
    </source>
</evidence>
<proteinExistence type="predicted"/>
<evidence type="ECO:0008006" key="5">
    <source>
        <dbReference type="Google" id="ProtNLM"/>
    </source>
</evidence>
<evidence type="ECO:0000313" key="3">
    <source>
        <dbReference type="EMBL" id="MDX6849905.1"/>
    </source>
</evidence>
<dbReference type="EMBL" id="JAXAFO010000016">
    <property type="protein sequence ID" value="MDX6849905.1"/>
    <property type="molecule type" value="Genomic_DNA"/>
</dbReference>
<feature type="signal peptide" evidence="2">
    <location>
        <begin position="1"/>
        <end position="20"/>
    </location>
</feature>
<feature type="chain" id="PRO_5047376544" description="Lipoprotein" evidence="2">
    <location>
        <begin position="21"/>
        <end position="137"/>
    </location>
</feature>
<keyword evidence="4" id="KW-1185">Reference proteome</keyword>
<keyword evidence="2" id="KW-0732">Signal</keyword>
<organism evidence="3 4">
    <name type="scientific">Gilvimarinus gilvus</name>
    <dbReference type="NCBI Taxonomy" id="3058038"/>
    <lineage>
        <taxon>Bacteria</taxon>
        <taxon>Pseudomonadati</taxon>
        <taxon>Pseudomonadota</taxon>
        <taxon>Gammaproteobacteria</taxon>
        <taxon>Cellvibrionales</taxon>
        <taxon>Cellvibrionaceae</taxon>
        <taxon>Gilvimarinus</taxon>
    </lineage>
</organism>
<protein>
    <recommendedName>
        <fullName evidence="5">Lipoprotein</fullName>
    </recommendedName>
</protein>
<accession>A0ABU4RYP0</accession>
<evidence type="ECO:0000256" key="2">
    <source>
        <dbReference type="SAM" id="SignalP"/>
    </source>
</evidence>
<dbReference type="RefSeq" id="WP_302723606.1">
    <property type="nucleotide sequence ID" value="NZ_JAULRU010000617.1"/>
</dbReference>
<feature type="region of interest" description="Disordered" evidence="1">
    <location>
        <begin position="55"/>
        <end position="74"/>
    </location>
</feature>